<evidence type="ECO:0000256" key="5">
    <source>
        <dbReference type="ARBA" id="ARBA00023274"/>
    </source>
</evidence>
<organism evidence="8 9">
    <name type="scientific">Aspergillus sclerotialis</name>
    <dbReference type="NCBI Taxonomy" id="2070753"/>
    <lineage>
        <taxon>Eukaryota</taxon>
        <taxon>Fungi</taxon>
        <taxon>Dikarya</taxon>
        <taxon>Ascomycota</taxon>
        <taxon>Pezizomycotina</taxon>
        <taxon>Eurotiomycetes</taxon>
        <taxon>Eurotiomycetidae</taxon>
        <taxon>Eurotiales</taxon>
        <taxon>Aspergillaceae</taxon>
        <taxon>Aspergillus</taxon>
        <taxon>Aspergillus subgen. Polypaecilum</taxon>
    </lineage>
</organism>
<sequence length="234" mass="26039">MNAPFLNTITKALPSVSRQCQFRPSQSRLIRSFCSSPIVRSNGRDKTRELERTLLGMAPDQAGKTNPSFSAISGMMKGNQNAQHGEVSADYSRMAQTMESELMKESYADRAPPHRLHCYSHKHNTHVTLTRPNGEPLVSMSCGNLGFRKAARAGYDPAYQLAAHVFGKIHEKGLLLEIQRLVLVLRDFGQGREAFIKVLLGNEGKAIRGLISRVTDSTRIKFGGTRSRRSRRLG</sequence>
<dbReference type="AlphaFoldDB" id="A0A3A2ZY65"/>
<reference evidence="9" key="1">
    <citation type="submission" date="2017-02" db="EMBL/GenBank/DDBJ databases">
        <authorList>
            <person name="Tafer H."/>
            <person name="Lopandic K."/>
        </authorList>
    </citation>
    <scope>NUCLEOTIDE SEQUENCE [LARGE SCALE GENOMIC DNA]</scope>
    <source>
        <strain evidence="9">CBS 366.77</strain>
    </source>
</reference>
<dbReference type="GO" id="GO:1990904">
    <property type="term" value="C:ribonucleoprotein complex"/>
    <property type="evidence" value="ECO:0007669"/>
    <property type="project" value="UniProtKB-KW"/>
</dbReference>
<proteinExistence type="inferred from homology"/>
<dbReference type="OrthoDB" id="1654884at2759"/>
<evidence type="ECO:0000256" key="1">
    <source>
        <dbReference type="ARBA" id="ARBA00004173"/>
    </source>
</evidence>
<dbReference type="InterPro" id="IPR036967">
    <property type="entry name" value="Ribosomal_uS11_sf"/>
</dbReference>
<dbReference type="GO" id="GO:0005840">
    <property type="term" value="C:ribosome"/>
    <property type="evidence" value="ECO:0007669"/>
    <property type="project" value="UniProtKB-KW"/>
</dbReference>
<evidence type="ECO:0000313" key="9">
    <source>
        <dbReference type="Proteomes" id="UP000266188"/>
    </source>
</evidence>
<gene>
    <name evidence="8" type="ORF">PHISCL_03383</name>
</gene>
<evidence type="ECO:0000256" key="2">
    <source>
        <dbReference type="ARBA" id="ARBA00006194"/>
    </source>
</evidence>
<dbReference type="STRING" id="2070753.A0A3A2ZY65"/>
<keyword evidence="4" id="KW-0496">Mitochondrion</keyword>
<keyword evidence="3 8" id="KW-0689">Ribosomal protein</keyword>
<evidence type="ECO:0000256" key="6">
    <source>
        <dbReference type="ARBA" id="ARBA00037226"/>
    </source>
</evidence>
<dbReference type="SUPFAM" id="SSF53137">
    <property type="entry name" value="Translational machinery components"/>
    <property type="match status" value="1"/>
</dbReference>
<dbReference type="GO" id="GO:0003735">
    <property type="term" value="F:structural constituent of ribosome"/>
    <property type="evidence" value="ECO:0007669"/>
    <property type="project" value="InterPro"/>
</dbReference>
<dbReference type="HAMAP" id="MF_01310">
    <property type="entry name" value="Ribosomal_uS11"/>
    <property type="match status" value="1"/>
</dbReference>
<dbReference type="Gene3D" id="3.30.420.80">
    <property type="entry name" value="Ribosomal protein S11"/>
    <property type="match status" value="1"/>
</dbReference>
<dbReference type="GO" id="GO:0005739">
    <property type="term" value="C:mitochondrion"/>
    <property type="evidence" value="ECO:0007669"/>
    <property type="project" value="UniProtKB-SubCell"/>
</dbReference>
<evidence type="ECO:0000256" key="4">
    <source>
        <dbReference type="ARBA" id="ARBA00023128"/>
    </source>
</evidence>
<accession>A0A3A2ZY65</accession>
<evidence type="ECO:0000256" key="7">
    <source>
        <dbReference type="ARBA" id="ARBA00070326"/>
    </source>
</evidence>
<comment type="similarity">
    <text evidence="2">Belongs to the universal ribosomal protein uS11 family.</text>
</comment>
<dbReference type="EMBL" id="MVGC01000087">
    <property type="protein sequence ID" value="RJE24274.1"/>
    <property type="molecule type" value="Genomic_DNA"/>
</dbReference>
<comment type="function">
    <text evidence="6">Component of the mitochondrial ribosome (mitoribosome), a dedicated translation machinery responsible for the synthesis of mitochondrial genome-encoded proteins, including at least some of the essential transmembrane subunits of the mitochondrial respiratory chain. The mitoribosomes are attached to the mitochondrial inner membrane and translation products are cotranslationally integrated into the membrane.</text>
</comment>
<dbReference type="InterPro" id="IPR001971">
    <property type="entry name" value="Ribosomal_uS11"/>
</dbReference>
<dbReference type="Proteomes" id="UP000266188">
    <property type="component" value="Unassembled WGS sequence"/>
</dbReference>
<dbReference type="FunFam" id="3.30.420.80:FF:000011">
    <property type="entry name" value="37S ribosomal protein S18, mitochondrial"/>
    <property type="match status" value="1"/>
</dbReference>
<protein>
    <recommendedName>
        <fullName evidence="7">Small ribosomal subunit protein uS11m</fullName>
    </recommendedName>
</protein>
<comment type="caution">
    <text evidence="8">The sequence shown here is derived from an EMBL/GenBank/DDBJ whole genome shotgun (WGS) entry which is preliminary data.</text>
</comment>
<dbReference type="PANTHER" id="PTHR11759">
    <property type="entry name" value="40S RIBOSOMAL PROTEIN S14/30S RIBOSOMAL PROTEIN S11"/>
    <property type="match status" value="1"/>
</dbReference>
<name>A0A3A2ZY65_9EURO</name>
<keyword evidence="9" id="KW-1185">Reference proteome</keyword>
<comment type="subcellular location">
    <subcellularLocation>
        <location evidence="1">Mitochondrion</location>
    </subcellularLocation>
</comment>
<dbReference type="GO" id="GO:0006412">
    <property type="term" value="P:translation"/>
    <property type="evidence" value="ECO:0007669"/>
    <property type="project" value="InterPro"/>
</dbReference>
<evidence type="ECO:0000256" key="3">
    <source>
        <dbReference type="ARBA" id="ARBA00022980"/>
    </source>
</evidence>
<evidence type="ECO:0000313" key="8">
    <source>
        <dbReference type="EMBL" id="RJE24274.1"/>
    </source>
</evidence>
<dbReference type="Pfam" id="PF00411">
    <property type="entry name" value="Ribosomal_S11"/>
    <property type="match status" value="1"/>
</dbReference>
<keyword evidence="5" id="KW-0687">Ribonucleoprotein</keyword>